<feature type="compositionally biased region" description="Basic and acidic residues" evidence="3">
    <location>
        <begin position="906"/>
        <end position="919"/>
    </location>
</feature>
<feature type="chain" id="PRO_5032304398" description="Bromo domain-containing protein" evidence="4">
    <location>
        <begin position="24"/>
        <end position="963"/>
    </location>
</feature>
<feature type="compositionally biased region" description="Basic and acidic residues" evidence="3">
    <location>
        <begin position="725"/>
        <end position="734"/>
    </location>
</feature>
<protein>
    <recommendedName>
        <fullName evidence="5">Bromo domain-containing protein</fullName>
    </recommendedName>
</protein>
<feature type="compositionally biased region" description="Pro residues" evidence="3">
    <location>
        <begin position="361"/>
        <end position="377"/>
    </location>
</feature>
<proteinExistence type="predicted"/>
<organism evidence="6 7">
    <name type="scientific">Monilinia vaccinii-corymbosi</name>
    <dbReference type="NCBI Taxonomy" id="61207"/>
    <lineage>
        <taxon>Eukaryota</taxon>
        <taxon>Fungi</taxon>
        <taxon>Dikarya</taxon>
        <taxon>Ascomycota</taxon>
        <taxon>Pezizomycotina</taxon>
        <taxon>Leotiomycetes</taxon>
        <taxon>Helotiales</taxon>
        <taxon>Sclerotiniaceae</taxon>
        <taxon>Monilinia</taxon>
    </lineage>
</organism>
<dbReference type="AlphaFoldDB" id="A0A8A3PA18"/>
<feature type="signal peptide" evidence="4">
    <location>
        <begin position="1"/>
        <end position="23"/>
    </location>
</feature>
<feature type="compositionally biased region" description="Low complexity" evidence="3">
    <location>
        <begin position="604"/>
        <end position="615"/>
    </location>
</feature>
<keyword evidence="4" id="KW-0732">Signal</keyword>
<dbReference type="Gene3D" id="1.20.920.10">
    <property type="entry name" value="Bromodomain-like"/>
    <property type="match status" value="1"/>
</dbReference>
<gene>
    <name evidence="6" type="ORF">DSL72_001327</name>
</gene>
<keyword evidence="7" id="KW-1185">Reference proteome</keyword>
<feature type="region of interest" description="Disordered" evidence="3">
    <location>
        <begin position="699"/>
        <end position="734"/>
    </location>
</feature>
<feature type="region of interest" description="Disordered" evidence="3">
    <location>
        <begin position="906"/>
        <end position="963"/>
    </location>
</feature>
<feature type="compositionally biased region" description="Polar residues" evidence="3">
    <location>
        <begin position="531"/>
        <end position="552"/>
    </location>
</feature>
<feature type="compositionally biased region" description="Pro residues" evidence="3">
    <location>
        <begin position="463"/>
        <end position="505"/>
    </location>
</feature>
<feature type="compositionally biased region" description="Acidic residues" evidence="3">
    <location>
        <begin position="936"/>
        <end position="945"/>
    </location>
</feature>
<evidence type="ECO:0000313" key="7">
    <source>
        <dbReference type="Proteomes" id="UP000672032"/>
    </source>
</evidence>
<dbReference type="GO" id="GO:0035267">
    <property type="term" value="C:NuA4 histone acetyltransferase complex"/>
    <property type="evidence" value="ECO:0007669"/>
    <property type="project" value="TreeGrafter"/>
</dbReference>
<name>A0A8A3PA18_9HELO</name>
<dbReference type="PANTHER" id="PTHR15398">
    <property type="entry name" value="BROMODOMAIN-CONTAINING PROTEIN 8"/>
    <property type="match status" value="1"/>
</dbReference>
<feature type="compositionally biased region" description="Basic and acidic residues" evidence="3">
    <location>
        <begin position="189"/>
        <end position="215"/>
    </location>
</feature>
<dbReference type="InterPro" id="IPR001487">
    <property type="entry name" value="Bromodomain"/>
</dbReference>
<feature type="compositionally biased region" description="Pro residues" evidence="3">
    <location>
        <begin position="322"/>
        <end position="338"/>
    </location>
</feature>
<evidence type="ECO:0000256" key="1">
    <source>
        <dbReference type="ARBA" id="ARBA00023117"/>
    </source>
</evidence>
<dbReference type="SUPFAM" id="SSF47370">
    <property type="entry name" value="Bromodomain"/>
    <property type="match status" value="1"/>
</dbReference>
<dbReference type="PROSITE" id="PS50014">
    <property type="entry name" value="BROMODOMAIN_2"/>
    <property type="match status" value="1"/>
</dbReference>
<dbReference type="GO" id="GO:0006325">
    <property type="term" value="P:chromatin organization"/>
    <property type="evidence" value="ECO:0007669"/>
    <property type="project" value="UniProtKB-ARBA"/>
</dbReference>
<keyword evidence="1 2" id="KW-0103">Bromodomain</keyword>
<feature type="compositionally biased region" description="Polar residues" evidence="3">
    <location>
        <begin position="559"/>
        <end position="581"/>
    </location>
</feature>
<feature type="compositionally biased region" description="Polar residues" evidence="3">
    <location>
        <begin position="231"/>
        <end position="245"/>
    </location>
</feature>
<evidence type="ECO:0000256" key="3">
    <source>
        <dbReference type="SAM" id="MobiDB-lite"/>
    </source>
</evidence>
<feature type="region of interest" description="Disordered" evidence="3">
    <location>
        <begin position="74"/>
        <end position="101"/>
    </location>
</feature>
<dbReference type="OrthoDB" id="21449at2759"/>
<feature type="domain" description="Bromo" evidence="5">
    <location>
        <begin position="758"/>
        <end position="862"/>
    </location>
</feature>
<sequence>MNTTPAYTPLECLLLLQSLVAYGTDPTSFVQVSQLLTNNSLIKDGETYDARRLSADLLGDLYLRLLREELKNEVEEEVQEENGASPSKKRKGSSPHLPTIKDAQPYREKLPIFVERLYARYRDYMVQAIREDEENYRAVRRDIAAIERGDWDERILREEKAAAEQNGYRKAEDTRMKSNGFTNNVPVAAERKSQEFKPLDARLQDSRPTESKRLEPQLPQIKSFEVAIPQPLSQVVRDQSRTKASPSPGPSPRTEGRPEGLAISDVLNSQNSNPIPPPKHVTEQPPRNGAQHGAPPMVHQRSGSHGPHGPSPLQTQTHSPLLGPPPLQWEPPFHPGPNTPQFHNSQPGSPHPSPHSQYYPPQFPQHPYPPHSYPPPNHRSSLPSPHLPPPHHSVPSSPLNPQYQQGVLLPPPHAMGRSPSTSGTQLDTLADIAGQQYRASSGSPMVQHGPLPPVSLPQGSMSPVPPHAPYTHSFPPPPPHPPRPLSSTGHPPPQWNPPFQPPYPGPNYQFNGPPNNRLPFPRPELVAPENRQYNSPYNANQSPRPSLHMTTPVQPPRPQLSQPHTPLSHVPQSYMTGSGTKWTPKPSGATPRLPKEAPRPQAEPLSPVLKPKVLPQSVERSPHKKGHSKQDPAKPGKANTPSTLRKRAGSVTSTPITGPFRRSQSIQSHADELSLDTENSGLHFKQEDATSRGVGDVSDIAADENTNRPPKVPPSPRQSMKRKRLDSPGLKEPRGPPLFVLWTRAFPKISASALESISGHRNASTFANPVKERDAPGYKDLILRPQDLKSIRTAITAGHKAAAAVAAAQVTPDDQGQTSAWLPISEELIPPKGIINYAQFEKELMRMFANAIMFNADPDRGFGKAFEKKRKESERGAVYEIDENSLVKDTRAMFMDVEKDIGALRSAERRSEEAAEREALGGPWGTRQPSSHVAAVEDEVDELAGDGDSGVGNGASIKRRRKA</sequence>
<evidence type="ECO:0000256" key="2">
    <source>
        <dbReference type="PROSITE-ProRule" id="PRU00035"/>
    </source>
</evidence>
<accession>A0A8A3PA18</accession>
<dbReference type="PANTHER" id="PTHR15398:SF4">
    <property type="entry name" value="BROMODOMAIN-CONTAINING PROTEIN 8 ISOFORM X1"/>
    <property type="match status" value="1"/>
</dbReference>
<feature type="compositionally biased region" description="Low complexity" evidence="3">
    <location>
        <begin position="506"/>
        <end position="515"/>
    </location>
</feature>
<dbReference type="InterPro" id="IPR036427">
    <property type="entry name" value="Bromodomain-like_sf"/>
</dbReference>
<evidence type="ECO:0000259" key="5">
    <source>
        <dbReference type="PROSITE" id="PS50014"/>
    </source>
</evidence>
<evidence type="ECO:0000256" key="4">
    <source>
        <dbReference type="SAM" id="SignalP"/>
    </source>
</evidence>
<dbReference type="Proteomes" id="UP000672032">
    <property type="component" value="Chromosome 2"/>
</dbReference>
<dbReference type="EMBL" id="CP063406">
    <property type="protein sequence ID" value="QSZ31759.1"/>
    <property type="molecule type" value="Genomic_DNA"/>
</dbReference>
<reference evidence="6" key="1">
    <citation type="submission" date="2020-10" db="EMBL/GenBank/DDBJ databases">
        <title>Genome Sequence of Monilinia vaccinii-corymbosi Sheds Light on Mummy Berry Disease Infection of Blueberry and Mating Type.</title>
        <authorList>
            <person name="Yow A.G."/>
            <person name="Zhang Y."/>
            <person name="Bansal K."/>
            <person name="Eacker S.M."/>
            <person name="Sullivan S."/>
            <person name="Liachko I."/>
            <person name="Cubeta M.A."/>
            <person name="Rollins J.A."/>
            <person name="Ashrafi H."/>
        </authorList>
    </citation>
    <scope>NUCLEOTIDE SEQUENCE</scope>
    <source>
        <strain evidence="6">RL-1</strain>
    </source>
</reference>
<feature type="region of interest" description="Disordered" evidence="3">
    <location>
        <begin position="176"/>
        <end position="670"/>
    </location>
</feature>
<feature type="compositionally biased region" description="Polar residues" evidence="3">
    <location>
        <begin position="650"/>
        <end position="668"/>
    </location>
</feature>
<evidence type="ECO:0000313" key="6">
    <source>
        <dbReference type="EMBL" id="QSZ31759.1"/>
    </source>
</evidence>
<feature type="compositionally biased region" description="Polar residues" evidence="3">
    <location>
        <begin position="418"/>
        <end position="427"/>
    </location>
</feature>